<dbReference type="Proteomes" id="UP000030700">
    <property type="component" value="Unassembled WGS sequence"/>
</dbReference>
<keyword evidence="2" id="KW-0547">Nucleotide-binding</keyword>
<evidence type="ECO:0000256" key="5">
    <source>
        <dbReference type="NCBIfam" id="TIGR01378"/>
    </source>
</evidence>
<dbReference type="GO" id="GO:0030975">
    <property type="term" value="F:thiamine binding"/>
    <property type="evidence" value="ECO:0007669"/>
    <property type="project" value="InterPro"/>
</dbReference>
<protein>
    <recommendedName>
        <fullName evidence="5">Thiamine diphosphokinase</fullName>
        <ecNumber evidence="5">2.7.6.2</ecNumber>
    </recommendedName>
</protein>
<dbReference type="InterPro" id="IPR036759">
    <property type="entry name" value="TPK_catalytic_sf"/>
</dbReference>
<evidence type="ECO:0000256" key="1">
    <source>
        <dbReference type="ARBA" id="ARBA00022679"/>
    </source>
</evidence>
<feature type="domain" description="Thiamin pyrophosphokinase thiamin-binding" evidence="6">
    <location>
        <begin position="146"/>
        <end position="205"/>
    </location>
</feature>
<dbReference type="GO" id="GO:0009229">
    <property type="term" value="P:thiamine diphosphate biosynthetic process"/>
    <property type="evidence" value="ECO:0007669"/>
    <property type="project" value="InterPro"/>
</dbReference>
<dbReference type="SUPFAM" id="SSF63999">
    <property type="entry name" value="Thiamin pyrophosphokinase, catalytic domain"/>
    <property type="match status" value="1"/>
</dbReference>
<dbReference type="SUPFAM" id="SSF63862">
    <property type="entry name" value="Thiamin pyrophosphokinase, substrate-binding domain"/>
    <property type="match status" value="1"/>
</dbReference>
<evidence type="ECO:0000313" key="7">
    <source>
        <dbReference type="EMBL" id="GAK54425.1"/>
    </source>
</evidence>
<evidence type="ECO:0000256" key="4">
    <source>
        <dbReference type="ARBA" id="ARBA00022840"/>
    </source>
</evidence>
<evidence type="ECO:0000256" key="3">
    <source>
        <dbReference type="ARBA" id="ARBA00022777"/>
    </source>
</evidence>
<dbReference type="GO" id="GO:0006772">
    <property type="term" value="P:thiamine metabolic process"/>
    <property type="evidence" value="ECO:0007669"/>
    <property type="project" value="UniProtKB-UniRule"/>
</dbReference>
<dbReference type="Gene3D" id="3.40.50.10240">
    <property type="entry name" value="Thiamin pyrophosphokinase, catalytic domain"/>
    <property type="match status" value="1"/>
</dbReference>
<gene>
    <name evidence="7" type="ORF">U14_05710</name>
</gene>
<name>A0A081BSP4_9BACT</name>
<proteinExistence type="predicted"/>
<keyword evidence="1" id="KW-0808">Transferase</keyword>
<keyword evidence="8" id="KW-1185">Reference proteome</keyword>
<dbReference type="InterPro" id="IPR007371">
    <property type="entry name" value="TPK_catalytic"/>
</dbReference>
<reference evidence="7" key="1">
    <citation type="journal article" date="2015" name="PeerJ">
        <title>First genomic representation of candidate bacterial phylum KSB3 points to enhanced environmental sensing as a trigger of wastewater bulking.</title>
        <authorList>
            <person name="Sekiguchi Y."/>
            <person name="Ohashi A."/>
            <person name="Parks D.H."/>
            <person name="Yamauchi T."/>
            <person name="Tyson G.W."/>
            <person name="Hugenholtz P."/>
        </authorList>
    </citation>
    <scope>NUCLEOTIDE SEQUENCE [LARGE SCALE GENOMIC DNA]</scope>
</reference>
<keyword evidence="3 7" id="KW-0418">Kinase</keyword>
<dbReference type="InterPro" id="IPR036371">
    <property type="entry name" value="TPK_B1-bd_sf"/>
</dbReference>
<dbReference type="InterPro" id="IPR053149">
    <property type="entry name" value="TPK"/>
</dbReference>
<evidence type="ECO:0000313" key="8">
    <source>
        <dbReference type="Proteomes" id="UP000030700"/>
    </source>
</evidence>
<evidence type="ECO:0000259" key="6">
    <source>
        <dbReference type="SMART" id="SM00983"/>
    </source>
</evidence>
<dbReference type="SMART" id="SM00983">
    <property type="entry name" value="TPK_B1_binding"/>
    <property type="match status" value="1"/>
</dbReference>
<dbReference type="NCBIfam" id="TIGR01378">
    <property type="entry name" value="thi_PPkinase"/>
    <property type="match status" value="1"/>
</dbReference>
<dbReference type="PANTHER" id="PTHR41299">
    <property type="entry name" value="THIAMINE PYROPHOSPHOKINASE"/>
    <property type="match status" value="1"/>
</dbReference>
<organism evidence="7">
    <name type="scientific">Candidatus Moduliflexus flocculans</name>
    <dbReference type="NCBI Taxonomy" id="1499966"/>
    <lineage>
        <taxon>Bacteria</taxon>
        <taxon>Candidatus Moduliflexota</taxon>
        <taxon>Candidatus Moduliflexia</taxon>
        <taxon>Candidatus Moduliflexales</taxon>
        <taxon>Candidatus Moduliflexaceae</taxon>
    </lineage>
</organism>
<dbReference type="CDD" id="cd07995">
    <property type="entry name" value="TPK"/>
    <property type="match status" value="1"/>
</dbReference>
<dbReference type="PANTHER" id="PTHR41299:SF1">
    <property type="entry name" value="THIAMINE PYROPHOSPHOKINASE"/>
    <property type="match status" value="1"/>
</dbReference>
<dbReference type="EC" id="2.7.6.2" evidence="5"/>
<keyword evidence="4" id="KW-0067">ATP-binding</keyword>
<dbReference type="AlphaFoldDB" id="A0A081BSP4"/>
<dbReference type="InterPro" id="IPR007373">
    <property type="entry name" value="Thiamin_PyroPKinase_B1-bd"/>
</dbReference>
<evidence type="ECO:0000256" key="2">
    <source>
        <dbReference type="ARBA" id="ARBA00022741"/>
    </source>
</evidence>
<dbReference type="Pfam" id="PF04265">
    <property type="entry name" value="TPK_B1_binding"/>
    <property type="match status" value="1"/>
</dbReference>
<dbReference type="HOGENOM" id="CLU_044237_1_1_0"/>
<accession>A0A081BSP4</accession>
<sequence length="214" mass="23212">MRAVIFVNGQFQDREIARSRLRNDDYIIAVNGGTHHALSIGVIPHAIIGDLDSLDFQEETMIRAASARILRFPSRKDETDLELALHHAAEQQADSILLLAALGGRLDQTLGNLMLLTLPCLQGIDARIQEGAQTAFLIRDRAAIHGRTGDTVSILPVGGDAVGVSNEGLEWPLRRETLPSGTTRGISNVLIANEGAISVERGMLLCVVTHHEDM</sequence>
<dbReference type="GO" id="GO:0005524">
    <property type="term" value="F:ATP binding"/>
    <property type="evidence" value="ECO:0007669"/>
    <property type="project" value="UniProtKB-KW"/>
</dbReference>
<dbReference type="STRING" id="1499966.U14_05710"/>
<dbReference type="EMBL" id="DF820461">
    <property type="protein sequence ID" value="GAK54425.1"/>
    <property type="molecule type" value="Genomic_DNA"/>
</dbReference>
<dbReference type="GO" id="GO:0004788">
    <property type="term" value="F:thiamine diphosphokinase activity"/>
    <property type="evidence" value="ECO:0007669"/>
    <property type="project" value="UniProtKB-UniRule"/>
</dbReference>
<dbReference type="GO" id="GO:0016301">
    <property type="term" value="F:kinase activity"/>
    <property type="evidence" value="ECO:0007669"/>
    <property type="project" value="UniProtKB-KW"/>
</dbReference>
<dbReference type="Pfam" id="PF04263">
    <property type="entry name" value="TPK_catalytic"/>
    <property type="match status" value="1"/>
</dbReference>
<dbReference type="InterPro" id="IPR006282">
    <property type="entry name" value="Thi_PPkinase"/>
</dbReference>